<sequence length="103" mass="11312">MYGRSDTPSAPLEIADLTPGSFLGENCLSRSVFRLSGTAAEFTELLCISRGRLKALPEEHPAIGVKLLQCFLASLSEKIMRSNELRREAEAYDHNAVNGITEE</sequence>
<organism evidence="1 2">
    <name type="scientific">Yeguia hominis</name>
    <dbReference type="NCBI Taxonomy" id="2763662"/>
    <lineage>
        <taxon>Bacteria</taxon>
        <taxon>Bacillati</taxon>
        <taxon>Bacillota</taxon>
        <taxon>Clostridia</taxon>
        <taxon>Eubacteriales</taxon>
        <taxon>Yeguiaceae</taxon>
        <taxon>Yeguia</taxon>
    </lineage>
</organism>
<dbReference type="SUPFAM" id="SSF51206">
    <property type="entry name" value="cAMP-binding domain-like"/>
    <property type="match status" value="1"/>
</dbReference>
<comment type="caution">
    <text evidence="1">The sequence shown here is derived from an EMBL/GenBank/DDBJ whole genome shotgun (WGS) entry which is preliminary data.</text>
</comment>
<evidence type="ECO:0008006" key="3">
    <source>
        <dbReference type="Google" id="ProtNLM"/>
    </source>
</evidence>
<dbReference type="InterPro" id="IPR014710">
    <property type="entry name" value="RmlC-like_jellyroll"/>
</dbReference>
<dbReference type="RefSeq" id="WP_249320255.1">
    <property type="nucleotide sequence ID" value="NZ_JACRSN010000020.1"/>
</dbReference>
<dbReference type="AlphaFoldDB" id="A0A926DBB2"/>
<evidence type="ECO:0000313" key="1">
    <source>
        <dbReference type="EMBL" id="MBC8534671.1"/>
    </source>
</evidence>
<name>A0A926DBB2_9FIRM</name>
<evidence type="ECO:0000313" key="2">
    <source>
        <dbReference type="Proteomes" id="UP000651482"/>
    </source>
</evidence>
<keyword evidence="2" id="KW-1185">Reference proteome</keyword>
<protein>
    <recommendedName>
        <fullName evidence="3">Cyclic nucleotide-binding domain-containing protein</fullName>
    </recommendedName>
</protein>
<dbReference type="Proteomes" id="UP000651482">
    <property type="component" value="Unassembled WGS sequence"/>
</dbReference>
<dbReference type="Gene3D" id="2.60.120.10">
    <property type="entry name" value="Jelly Rolls"/>
    <property type="match status" value="1"/>
</dbReference>
<accession>A0A926DBB2</accession>
<dbReference type="EMBL" id="JACRSN010000020">
    <property type="protein sequence ID" value="MBC8534671.1"/>
    <property type="molecule type" value="Genomic_DNA"/>
</dbReference>
<gene>
    <name evidence="1" type="ORF">IAG03_11880</name>
</gene>
<dbReference type="InterPro" id="IPR018490">
    <property type="entry name" value="cNMP-bd_dom_sf"/>
</dbReference>
<reference evidence="1" key="1">
    <citation type="submission" date="2020-08" db="EMBL/GenBank/DDBJ databases">
        <title>Genome public.</title>
        <authorList>
            <person name="Liu C."/>
            <person name="Sun Q."/>
        </authorList>
    </citation>
    <scope>NUCLEOTIDE SEQUENCE</scope>
    <source>
        <strain evidence="1">NSJ-40</strain>
    </source>
</reference>
<proteinExistence type="predicted"/>